<dbReference type="CDD" id="cd05379">
    <property type="entry name" value="CAP_bacterial"/>
    <property type="match status" value="1"/>
</dbReference>
<accession>A0A2Z4FH52</accession>
<dbReference type="OrthoDB" id="68195at2"/>
<dbReference type="Pfam" id="PF00188">
    <property type="entry name" value="CAP"/>
    <property type="match status" value="1"/>
</dbReference>
<dbReference type="PROSITE" id="PS51257">
    <property type="entry name" value="PROKAR_LIPOPROTEIN"/>
    <property type="match status" value="1"/>
</dbReference>
<dbReference type="Proteomes" id="UP000249799">
    <property type="component" value="Chromosome"/>
</dbReference>
<dbReference type="Gene3D" id="3.40.33.10">
    <property type="entry name" value="CAP"/>
    <property type="match status" value="1"/>
</dbReference>
<name>A0A2Z4FH52_9DELT</name>
<protein>
    <submittedName>
        <fullName evidence="1">Uncharacterized protein</fullName>
    </submittedName>
</protein>
<evidence type="ECO:0000313" key="1">
    <source>
        <dbReference type="EMBL" id="AWV88293.1"/>
    </source>
</evidence>
<dbReference type="PANTHER" id="PTHR31157">
    <property type="entry name" value="SCP DOMAIN-CONTAINING PROTEIN"/>
    <property type="match status" value="1"/>
</dbReference>
<organism evidence="1 2">
    <name type="scientific">Bradymonas sediminis</name>
    <dbReference type="NCBI Taxonomy" id="1548548"/>
    <lineage>
        <taxon>Bacteria</taxon>
        <taxon>Deltaproteobacteria</taxon>
        <taxon>Bradymonadales</taxon>
        <taxon>Bradymonadaceae</taxon>
        <taxon>Bradymonas</taxon>
    </lineage>
</organism>
<reference evidence="1 2" key="1">
    <citation type="submission" date="2018-06" db="EMBL/GenBank/DDBJ databases">
        <title>Lujinxingia sediminis gen. nov. sp. nov., a new facultative anaerobic member of the class Deltaproteobacteria, and proposal of Lujinxingaceae fam. nov.</title>
        <authorList>
            <person name="Guo L.-Y."/>
            <person name="Li C.-M."/>
            <person name="Wang S."/>
            <person name="Du Z.-J."/>
        </authorList>
    </citation>
    <scope>NUCLEOTIDE SEQUENCE [LARGE SCALE GENOMIC DNA]</scope>
    <source>
        <strain evidence="1 2">FA350</strain>
    </source>
</reference>
<dbReference type="RefSeq" id="WP_111331910.1">
    <property type="nucleotide sequence ID" value="NZ_CP030032.1"/>
</dbReference>
<dbReference type="PANTHER" id="PTHR31157:SF1">
    <property type="entry name" value="SCP DOMAIN-CONTAINING PROTEIN"/>
    <property type="match status" value="1"/>
</dbReference>
<gene>
    <name evidence="1" type="ORF">DN745_02630</name>
</gene>
<dbReference type="EMBL" id="CP030032">
    <property type="protein sequence ID" value="AWV88293.1"/>
    <property type="molecule type" value="Genomic_DNA"/>
</dbReference>
<evidence type="ECO:0000313" key="2">
    <source>
        <dbReference type="Proteomes" id="UP000249799"/>
    </source>
</evidence>
<proteinExistence type="predicted"/>
<dbReference type="InterPro" id="IPR035940">
    <property type="entry name" value="CAP_sf"/>
</dbReference>
<dbReference type="SUPFAM" id="SSF55797">
    <property type="entry name" value="PR-1-like"/>
    <property type="match status" value="1"/>
</dbReference>
<dbReference type="InterPro" id="IPR014044">
    <property type="entry name" value="CAP_dom"/>
</dbReference>
<dbReference type="KEGG" id="bsed:DN745_02630"/>
<dbReference type="AlphaFoldDB" id="A0A2Z4FH52"/>
<keyword evidence="2" id="KW-1185">Reference proteome</keyword>
<sequence>MLDLQKTHLQILLCALVFSLGATACGDDDTDTTGDNITEADAGHDAGGDAGDQDVADAEEDTCLTKRAARVLELTNEARAAEGLGALECDPGLTESAQLHAKDMCDLDYFSHTSADGRTLKERVNAANVQWRMIGENIAYGQSNAAEVHQAWMDSPGHRENILTEGFGRLGVGYYLCDGYPYWVQNFAD</sequence>